<dbReference type="NCBIfam" id="TIGR04528">
    <property type="entry name" value="acido_non_PQQ"/>
    <property type="match status" value="1"/>
</dbReference>
<accession>I3ZIM6</accession>
<dbReference type="KEGG" id="trs:Terro_2859"/>
<feature type="compositionally biased region" description="Polar residues" evidence="4">
    <location>
        <begin position="93"/>
        <end position="108"/>
    </location>
</feature>
<dbReference type="Pfam" id="PF01011">
    <property type="entry name" value="PQQ"/>
    <property type="match status" value="1"/>
</dbReference>
<dbReference type="InterPro" id="IPR018391">
    <property type="entry name" value="PQQ_b-propeller_rpt"/>
</dbReference>
<dbReference type="HOGENOM" id="CLU_018478_0_0_0"/>
<dbReference type="EMBL" id="CP003379">
    <property type="protein sequence ID" value="AFL89094.1"/>
    <property type="molecule type" value="Genomic_DNA"/>
</dbReference>
<feature type="region of interest" description="Disordered" evidence="4">
    <location>
        <begin position="89"/>
        <end position="108"/>
    </location>
</feature>
<dbReference type="AlphaFoldDB" id="I3ZIM6"/>
<dbReference type="Proteomes" id="UP000006056">
    <property type="component" value="Chromosome"/>
</dbReference>
<dbReference type="RefSeq" id="WP_014786358.1">
    <property type="nucleotide sequence ID" value="NC_018014.1"/>
</dbReference>
<comment type="cofactor">
    <cofactor evidence="1">
        <name>pyrroloquinoline quinone</name>
        <dbReference type="ChEBI" id="CHEBI:58442"/>
    </cofactor>
</comment>
<feature type="signal peptide" evidence="5">
    <location>
        <begin position="1"/>
        <end position="25"/>
    </location>
</feature>
<evidence type="ECO:0000313" key="9">
    <source>
        <dbReference type="Proteomes" id="UP000006056"/>
    </source>
</evidence>
<feature type="domain" description="Pyrrolo-quinoline quinone repeat" evidence="7">
    <location>
        <begin position="469"/>
        <end position="536"/>
    </location>
</feature>
<dbReference type="STRING" id="926566.Terro_2859"/>
<keyword evidence="9" id="KW-1185">Reference proteome</keyword>
<dbReference type="OrthoDB" id="100792at2"/>
<keyword evidence="5" id="KW-0732">Signal</keyword>
<evidence type="ECO:0000313" key="8">
    <source>
        <dbReference type="EMBL" id="AFL89094.1"/>
    </source>
</evidence>
<evidence type="ECO:0000256" key="2">
    <source>
        <dbReference type="ARBA" id="ARBA00008156"/>
    </source>
</evidence>
<sequence length="560" mass="60407">MAHRILSLAAAMVLAPLALTPIAPAQNVTQQDLLKPLGESWYSHSGDYTARRYSSLTAVNRLTVKNLTPAWTAKMTQGENPVALTGYSRVRPGSNTGGESPTGFNSSGGSIKATMLEVDGILYASMPDNVWAVDARSGETLWHYYWKARGGTHIASRGVGLWHDYLFFETPDNYLVSLDAKTGKERWHREIAKVEGGYFSTPAPMIVKDHVLAGTGNDIDAPAFLKSYDPETGDLQWTFYVTPQKEGDPGLDTWKSLDAARHGGGNIWMPGAYDPQTNLYITGTGNPTPSWQTGQRGDGDNLYTCSLVALDVDTGKLKWYFSTSPHDTHDYDSSQVPVLVDGIFNGRPRKMALTASRNGYFFVVDRITGEHLLTSKYGQTTNWAEGLTPHGGPKTNPEKDAAIGGTLISPNSGGTVNWQPPAYSPQTGLLYQYAADTFSMAYLTDPDPRGSMGLGGKDELSIGTNGSYLIGIDYKTGKARWRHKLYTQGFGGGGLLATAGGLVFSGDGAGNLAAFDAATGKALWGARIGNVSNPPQTYMLDGKQYILAAVGDTLYSFLLY</sequence>
<dbReference type="SMR" id="I3ZIM6"/>
<gene>
    <name evidence="8" type="ordered locus">Terro_2859</name>
</gene>
<reference evidence="8 9" key="1">
    <citation type="submission" date="2012-06" db="EMBL/GenBank/DDBJ databases">
        <title>Complete genome of Terriglobus roseus DSM 18391.</title>
        <authorList>
            <consortium name="US DOE Joint Genome Institute (JGI-PGF)"/>
            <person name="Lucas S."/>
            <person name="Copeland A."/>
            <person name="Lapidus A."/>
            <person name="Glavina del Rio T."/>
            <person name="Dalin E."/>
            <person name="Tice H."/>
            <person name="Bruce D."/>
            <person name="Goodwin L."/>
            <person name="Pitluck S."/>
            <person name="Peters L."/>
            <person name="Mikhailova N."/>
            <person name="Munk A.C.C."/>
            <person name="Kyrpides N."/>
            <person name="Mavromatis K."/>
            <person name="Ivanova N."/>
            <person name="Brettin T."/>
            <person name="Detter J.C."/>
            <person name="Han C."/>
            <person name="Larimer F."/>
            <person name="Land M."/>
            <person name="Hauser L."/>
            <person name="Markowitz V."/>
            <person name="Cheng J.-F."/>
            <person name="Hugenholtz P."/>
            <person name="Woyke T."/>
            <person name="Wu D."/>
            <person name="Brambilla E."/>
            <person name="Klenk H.-P."/>
            <person name="Eisen J.A."/>
        </authorList>
    </citation>
    <scope>NUCLEOTIDE SEQUENCE [LARGE SCALE GENOMIC DNA]</scope>
    <source>
        <strain evidence="9">DSM 18391 / NRRL B-41598 / KBS 63</strain>
    </source>
</reference>
<evidence type="ECO:0000259" key="7">
    <source>
        <dbReference type="Pfam" id="PF13360"/>
    </source>
</evidence>
<feature type="domain" description="Pyrrolo-quinoline quinone repeat" evidence="6">
    <location>
        <begin position="41"/>
        <end position="373"/>
    </location>
</feature>
<evidence type="ECO:0000256" key="4">
    <source>
        <dbReference type="SAM" id="MobiDB-lite"/>
    </source>
</evidence>
<protein>
    <submittedName>
        <fullName evidence="8">Glucose dehydrogenase</fullName>
    </submittedName>
</protein>
<dbReference type="InterPro" id="IPR011047">
    <property type="entry name" value="Quinoprotein_ADH-like_sf"/>
</dbReference>
<dbReference type="GO" id="GO:0016491">
    <property type="term" value="F:oxidoreductase activity"/>
    <property type="evidence" value="ECO:0007669"/>
    <property type="project" value="UniProtKB-KW"/>
</dbReference>
<dbReference type="PANTHER" id="PTHR32303">
    <property type="entry name" value="QUINOPROTEIN ALCOHOL DEHYDROGENASE (CYTOCHROME C)"/>
    <property type="match status" value="1"/>
</dbReference>
<feature type="chain" id="PRO_5003684908" evidence="5">
    <location>
        <begin position="26"/>
        <end position="560"/>
    </location>
</feature>
<evidence type="ECO:0000256" key="3">
    <source>
        <dbReference type="ARBA" id="ARBA00023002"/>
    </source>
</evidence>
<dbReference type="Gene3D" id="2.140.10.10">
    <property type="entry name" value="Quinoprotein alcohol dehydrogenase-like superfamily"/>
    <property type="match status" value="1"/>
</dbReference>
<keyword evidence="3" id="KW-0560">Oxidoreductase</keyword>
<evidence type="ECO:0000259" key="6">
    <source>
        <dbReference type="Pfam" id="PF01011"/>
    </source>
</evidence>
<dbReference type="eggNOG" id="COG4993">
    <property type="taxonomic scope" value="Bacteria"/>
</dbReference>
<dbReference type="SUPFAM" id="SSF50998">
    <property type="entry name" value="Quinoprotein alcohol dehydrogenase-like"/>
    <property type="match status" value="1"/>
</dbReference>
<evidence type="ECO:0000256" key="5">
    <source>
        <dbReference type="SAM" id="SignalP"/>
    </source>
</evidence>
<name>I3ZIM6_TERRK</name>
<dbReference type="Pfam" id="PF13360">
    <property type="entry name" value="PQQ_2"/>
    <property type="match status" value="1"/>
</dbReference>
<dbReference type="InterPro" id="IPR002372">
    <property type="entry name" value="PQQ_rpt_dom"/>
</dbReference>
<evidence type="ECO:0000256" key="1">
    <source>
        <dbReference type="ARBA" id="ARBA00001931"/>
    </source>
</evidence>
<comment type="similarity">
    <text evidence="2">Belongs to the bacterial PQQ dehydrogenase family.</text>
</comment>
<dbReference type="SMART" id="SM00564">
    <property type="entry name" value="PQQ"/>
    <property type="match status" value="6"/>
</dbReference>
<organism evidence="8 9">
    <name type="scientific">Terriglobus roseus (strain DSM 18391 / NRRL B-41598 / KBS 63)</name>
    <dbReference type="NCBI Taxonomy" id="926566"/>
    <lineage>
        <taxon>Bacteria</taxon>
        <taxon>Pseudomonadati</taxon>
        <taxon>Acidobacteriota</taxon>
        <taxon>Terriglobia</taxon>
        <taxon>Terriglobales</taxon>
        <taxon>Acidobacteriaceae</taxon>
        <taxon>Terriglobus</taxon>
    </lineage>
</organism>
<dbReference type="InterPro" id="IPR030939">
    <property type="entry name" value="Acido_non_PQQ"/>
</dbReference>
<proteinExistence type="inferred from homology"/>